<dbReference type="EMBL" id="QCZH01000001">
    <property type="protein sequence ID" value="PWA11653.1"/>
    <property type="molecule type" value="Genomic_DNA"/>
</dbReference>
<protein>
    <submittedName>
        <fullName evidence="2">Uncharacterized protein</fullName>
    </submittedName>
</protein>
<dbReference type="OrthoDB" id="1350813at2"/>
<evidence type="ECO:0000256" key="1">
    <source>
        <dbReference type="SAM" id="Coils"/>
    </source>
</evidence>
<evidence type="ECO:0000313" key="2">
    <source>
        <dbReference type="EMBL" id="PWA11653.1"/>
    </source>
</evidence>
<proteinExistence type="predicted"/>
<feature type="coiled-coil region" evidence="1">
    <location>
        <begin position="69"/>
        <end position="110"/>
    </location>
</feature>
<evidence type="ECO:0000313" key="3">
    <source>
        <dbReference type="Proteomes" id="UP000245618"/>
    </source>
</evidence>
<comment type="caution">
    <text evidence="2">The sequence shown here is derived from an EMBL/GenBank/DDBJ whole genome shotgun (WGS) entry which is preliminary data.</text>
</comment>
<dbReference type="Proteomes" id="UP000245618">
    <property type="component" value="Unassembled WGS sequence"/>
</dbReference>
<reference evidence="2 3" key="1">
    <citation type="submission" date="2018-04" db="EMBL/GenBank/DDBJ databases">
        <title>Flavobacterium sp. nov., isolated from glacier ice.</title>
        <authorList>
            <person name="Liu Q."/>
            <person name="Xin Y.-H."/>
        </authorList>
    </citation>
    <scope>NUCLEOTIDE SEQUENCE [LARGE SCALE GENOMIC DNA]</scope>
    <source>
        <strain evidence="2 3">LB2P30</strain>
    </source>
</reference>
<name>A0A2U1K3U7_9FLAO</name>
<keyword evidence="3" id="KW-1185">Reference proteome</keyword>
<dbReference type="RefSeq" id="WP_116760137.1">
    <property type="nucleotide sequence ID" value="NZ_QCZH01000001.1"/>
</dbReference>
<organism evidence="2 3">
    <name type="scientific">Flavobacterium laiguense</name>
    <dbReference type="NCBI Taxonomy" id="2169409"/>
    <lineage>
        <taxon>Bacteria</taxon>
        <taxon>Pseudomonadati</taxon>
        <taxon>Bacteroidota</taxon>
        <taxon>Flavobacteriia</taxon>
        <taxon>Flavobacteriales</taxon>
        <taxon>Flavobacteriaceae</taxon>
        <taxon>Flavobacterium</taxon>
    </lineage>
</organism>
<keyword evidence="1" id="KW-0175">Coiled coil</keyword>
<dbReference type="AlphaFoldDB" id="A0A2U1K3U7"/>
<accession>A0A2U1K3U7</accession>
<gene>
    <name evidence="2" type="ORF">DB891_02280</name>
</gene>
<sequence>MSYLNQISELTEKSNNKSLTITYVKNWLNKNWGLYLNTVDNYRCSQFILPCMCCTRGNDCLFIDIYKTLSKHLEKNNDIEGKIQLLKIELAEYNSIANDLEKTKKWLKRNLEKGLDTDSEYYATPIKSFSFLNGRDPYVKFLNENDSNYARIKINFDNENDFEILYEFYNLFNMLFFEKKILPNEYEKFKSDINKYFE</sequence>